<sequence length="352" mass="37953">MRTVKPWRTGLLVIATSLVAAFWAPLPASAFGESDTRGEAEGKQIAASVSQSGIKVTQVGGPTGGKRGTLASVDVNWKPPPCWYEPVFTPAQLKTFAETNGEGNVSIRQGWQGTSLWTDHFRDEKDAANYFAAPSTVAGYKNYNLGEDGYFWRGVAPNVLGIDDTSLCGRLMFWQNAGEIPDVPNAPTSKTLAEYAYDKVRVPETAIEVKPEARSTVNLPTWVWLDKGTFDEVKVRAELPNTGLWAETTAKPIALHLNAGTADAETYPASGDCTINADGSIGTPYAQGNAGKTPPCGIRYLRATDGSPYQLTASITWQVTWVGSDGARGDLPNGIFETTQDMNVQEIQSVNR</sequence>
<keyword evidence="1" id="KW-0732">Signal</keyword>
<feature type="signal peptide" evidence="1">
    <location>
        <begin position="1"/>
        <end position="30"/>
    </location>
</feature>
<evidence type="ECO:0000313" key="3">
    <source>
        <dbReference type="Proteomes" id="UP001223072"/>
    </source>
</evidence>
<dbReference type="EMBL" id="JAUSZS010000002">
    <property type="protein sequence ID" value="MDQ0930274.1"/>
    <property type="molecule type" value="Genomic_DNA"/>
</dbReference>
<dbReference type="Proteomes" id="UP001223072">
    <property type="component" value="Unassembled WGS sequence"/>
</dbReference>
<organism evidence="2 3">
    <name type="scientific">Streptomyces turgidiscabies</name>
    <dbReference type="NCBI Taxonomy" id="85558"/>
    <lineage>
        <taxon>Bacteria</taxon>
        <taxon>Bacillati</taxon>
        <taxon>Actinomycetota</taxon>
        <taxon>Actinomycetes</taxon>
        <taxon>Kitasatosporales</taxon>
        <taxon>Streptomycetaceae</taxon>
        <taxon>Streptomyces</taxon>
    </lineage>
</organism>
<gene>
    <name evidence="2" type="ORF">QFZ49_000181</name>
</gene>
<proteinExistence type="predicted"/>
<evidence type="ECO:0000313" key="2">
    <source>
        <dbReference type="EMBL" id="MDQ0930274.1"/>
    </source>
</evidence>
<protein>
    <recommendedName>
        <fullName evidence="4">Secreted protein</fullName>
    </recommendedName>
</protein>
<feature type="chain" id="PRO_5046903722" description="Secreted protein" evidence="1">
    <location>
        <begin position="31"/>
        <end position="352"/>
    </location>
</feature>
<evidence type="ECO:0000256" key="1">
    <source>
        <dbReference type="SAM" id="SignalP"/>
    </source>
</evidence>
<keyword evidence="3" id="KW-1185">Reference proteome</keyword>
<reference evidence="2 3" key="1">
    <citation type="submission" date="2023-07" db="EMBL/GenBank/DDBJ databases">
        <title>Comparative genomics of wheat-associated soil bacteria to identify genetic determinants of phenazine resistance.</title>
        <authorList>
            <person name="Mouncey N."/>
        </authorList>
    </citation>
    <scope>NUCLEOTIDE SEQUENCE [LARGE SCALE GENOMIC DNA]</scope>
    <source>
        <strain evidence="2 3">W2I16</strain>
    </source>
</reference>
<name>A0ABU0RE60_9ACTN</name>
<comment type="caution">
    <text evidence="2">The sequence shown here is derived from an EMBL/GenBank/DDBJ whole genome shotgun (WGS) entry which is preliminary data.</text>
</comment>
<accession>A0ABU0RE60</accession>
<evidence type="ECO:0008006" key="4">
    <source>
        <dbReference type="Google" id="ProtNLM"/>
    </source>
</evidence>